<dbReference type="SUPFAM" id="SSF52540">
    <property type="entry name" value="P-loop containing nucleoside triphosphate hydrolases"/>
    <property type="match status" value="1"/>
</dbReference>
<reference evidence="7" key="1">
    <citation type="submission" date="2017-10" db="EMBL/GenBank/DDBJ databases">
        <authorList>
            <person name="Gaisin V.A."/>
            <person name="Rysina M.S."/>
            <person name="Grouzdev D.S."/>
        </authorList>
    </citation>
    <scope>NUCLEOTIDE SEQUENCE [LARGE SCALE GENOMIC DNA]</scope>
    <source>
        <strain evidence="7">V1</strain>
    </source>
</reference>
<evidence type="ECO:0000256" key="1">
    <source>
        <dbReference type="ARBA" id="ARBA00005417"/>
    </source>
</evidence>
<proteinExistence type="inferred from homology"/>
<dbReference type="PANTHER" id="PTHR42734">
    <property type="entry name" value="METAL TRANSPORT SYSTEM ATP-BINDING PROTEIN TM_0124-RELATED"/>
    <property type="match status" value="1"/>
</dbReference>
<evidence type="ECO:0000256" key="3">
    <source>
        <dbReference type="ARBA" id="ARBA00022741"/>
    </source>
</evidence>
<dbReference type="SMART" id="SM00382">
    <property type="entry name" value="AAA"/>
    <property type="match status" value="1"/>
</dbReference>
<evidence type="ECO:0000313" key="6">
    <source>
        <dbReference type="EMBL" id="PWW81915.1"/>
    </source>
</evidence>
<dbReference type="InterPro" id="IPR003439">
    <property type="entry name" value="ABC_transporter-like_ATP-bd"/>
</dbReference>
<name>A0A317T5T1_9CHLB</name>
<keyword evidence="3" id="KW-0547">Nucleotide-binding</keyword>
<dbReference type="InterPro" id="IPR050153">
    <property type="entry name" value="Metal_Ion_Import_ABC"/>
</dbReference>
<keyword evidence="2" id="KW-0813">Transport</keyword>
<feature type="domain" description="ABC transporter" evidence="5">
    <location>
        <begin position="6"/>
        <end position="246"/>
    </location>
</feature>
<dbReference type="InterPro" id="IPR003593">
    <property type="entry name" value="AAA+_ATPase"/>
</dbReference>
<keyword evidence="4 6" id="KW-0067">ATP-binding</keyword>
<dbReference type="OrthoDB" id="9806726at2"/>
<dbReference type="InterPro" id="IPR017871">
    <property type="entry name" value="ABC_transporter-like_CS"/>
</dbReference>
<gene>
    <name evidence="6" type="ORF">CR164_07995</name>
</gene>
<organism evidence="6 7">
    <name type="scientific">Prosthecochloris marina</name>
    <dbReference type="NCBI Taxonomy" id="2017681"/>
    <lineage>
        <taxon>Bacteria</taxon>
        <taxon>Pseudomonadati</taxon>
        <taxon>Chlorobiota</taxon>
        <taxon>Chlorobiia</taxon>
        <taxon>Chlorobiales</taxon>
        <taxon>Chlorobiaceae</taxon>
        <taxon>Prosthecochloris</taxon>
    </lineage>
</organism>
<dbReference type="AlphaFoldDB" id="A0A317T5T1"/>
<evidence type="ECO:0000259" key="5">
    <source>
        <dbReference type="PROSITE" id="PS50893"/>
    </source>
</evidence>
<comment type="similarity">
    <text evidence="1">Belongs to the ABC transporter superfamily.</text>
</comment>
<evidence type="ECO:0000256" key="2">
    <source>
        <dbReference type="ARBA" id="ARBA00022448"/>
    </source>
</evidence>
<dbReference type="Pfam" id="PF00005">
    <property type="entry name" value="ABC_tran"/>
    <property type="match status" value="1"/>
</dbReference>
<keyword evidence="7" id="KW-1185">Reference proteome</keyword>
<dbReference type="Gene3D" id="3.40.50.300">
    <property type="entry name" value="P-loop containing nucleotide triphosphate hydrolases"/>
    <property type="match status" value="1"/>
</dbReference>
<evidence type="ECO:0000313" key="7">
    <source>
        <dbReference type="Proteomes" id="UP000246278"/>
    </source>
</evidence>
<protein>
    <submittedName>
        <fullName evidence="6">Molybdenum ABC transporter ATP-binding protein</fullName>
    </submittedName>
</protein>
<comment type="caution">
    <text evidence="6">The sequence shown here is derived from an EMBL/GenBank/DDBJ whole genome shotgun (WGS) entry which is preliminary data.</text>
</comment>
<dbReference type="EMBL" id="PDNZ01000005">
    <property type="protein sequence ID" value="PWW81915.1"/>
    <property type="molecule type" value="Genomic_DNA"/>
</dbReference>
<dbReference type="PROSITE" id="PS00211">
    <property type="entry name" value="ABC_TRANSPORTER_1"/>
    <property type="match status" value="1"/>
</dbReference>
<dbReference type="PANTHER" id="PTHR42734:SF17">
    <property type="entry name" value="METAL TRANSPORT SYSTEM ATP-BINDING PROTEIN TM_0124-RELATED"/>
    <property type="match status" value="1"/>
</dbReference>
<dbReference type="Proteomes" id="UP000246278">
    <property type="component" value="Unassembled WGS sequence"/>
</dbReference>
<accession>A0A317T5T1</accession>
<sequence length="261" mass="29205">MNRNLLELHDITAYRGKSLVFEGLSLAIPEGDSTVVLGPNGAGKTTLLKLISCDIYPVATKGSRLKILGRERWNVWELRSRFGIISHDLQHDYLQSAKGLNVILSGYYSSIDTWSYQKFCEGDIEKASLIMCKLGIESLAERSFGEMSVGQQRRFLLGRALINDPRALLLDEPTTGLDLKASFQYLDIVRSLIREGKTIILVTHHVHEIPPEIKRVVLIKNGRIFLDGEKTEVLTSSNLSTLFEIPLQVAVSNGFYQVFPG</sequence>
<dbReference type="GO" id="GO:0005524">
    <property type="term" value="F:ATP binding"/>
    <property type="evidence" value="ECO:0007669"/>
    <property type="project" value="UniProtKB-KW"/>
</dbReference>
<dbReference type="PROSITE" id="PS50893">
    <property type="entry name" value="ABC_TRANSPORTER_2"/>
    <property type="match status" value="1"/>
</dbReference>
<dbReference type="GO" id="GO:0016887">
    <property type="term" value="F:ATP hydrolysis activity"/>
    <property type="evidence" value="ECO:0007669"/>
    <property type="project" value="InterPro"/>
</dbReference>
<dbReference type="InterPro" id="IPR027417">
    <property type="entry name" value="P-loop_NTPase"/>
</dbReference>
<evidence type="ECO:0000256" key="4">
    <source>
        <dbReference type="ARBA" id="ARBA00022840"/>
    </source>
</evidence>